<feature type="region of interest" description="Disordered" evidence="1">
    <location>
        <begin position="140"/>
        <end position="160"/>
    </location>
</feature>
<reference evidence="3" key="1">
    <citation type="submission" date="2025-08" db="UniProtKB">
        <authorList>
            <consortium name="RefSeq"/>
        </authorList>
    </citation>
    <scope>IDENTIFICATION</scope>
</reference>
<sequence>MAGEEDKDAKIAALQQQVLQLQESKQLLEKEFGEGRAKLKQMYLQKEEEVRALRLELEEANSRVVIAECTADNRVDTEQRKCREELATLEQLYREEAEAALAETRQQYDVQLQQLQHNCNKLQHEKRNILQLYRQLQEEVEQQRAASPPPPGTAAGLLSPGLLSGLTKSIIA</sequence>
<evidence type="ECO:0000313" key="2">
    <source>
        <dbReference type="Proteomes" id="UP000694843"/>
    </source>
</evidence>
<dbReference type="GeneID" id="108680687"/>
<organism evidence="2 3">
    <name type="scientific">Hyalella azteca</name>
    <name type="common">Amphipod</name>
    <dbReference type="NCBI Taxonomy" id="294128"/>
    <lineage>
        <taxon>Eukaryota</taxon>
        <taxon>Metazoa</taxon>
        <taxon>Ecdysozoa</taxon>
        <taxon>Arthropoda</taxon>
        <taxon>Crustacea</taxon>
        <taxon>Multicrustacea</taxon>
        <taxon>Malacostraca</taxon>
        <taxon>Eumalacostraca</taxon>
        <taxon>Peracarida</taxon>
        <taxon>Amphipoda</taxon>
        <taxon>Senticaudata</taxon>
        <taxon>Talitrida</taxon>
        <taxon>Talitroidea</taxon>
        <taxon>Hyalellidae</taxon>
        <taxon>Hyalella</taxon>
    </lineage>
</organism>
<dbReference type="RefSeq" id="XP_018025057.1">
    <property type="nucleotide sequence ID" value="XM_018169568.1"/>
</dbReference>
<protein>
    <submittedName>
        <fullName evidence="3">Rab GTPase-binding effector protein 1</fullName>
    </submittedName>
</protein>
<evidence type="ECO:0000313" key="3">
    <source>
        <dbReference type="RefSeq" id="XP_018025057.1"/>
    </source>
</evidence>
<keyword evidence="2" id="KW-1185">Reference proteome</keyword>
<dbReference type="AlphaFoldDB" id="A0A8B7PHR0"/>
<dbReference type="OrthoDB" id="79940at2759"/>
<name>A0A8B7PHR0_HYAAZ</name>
<proteinExistence type="predicted"/>
<evidence type="ECO:0000256" key="1">
    <source>
        <dbReference type="SAM" id="MobiDB-lite"/>
    </source>
</evidence>
<dbReference type="KEGG" id="hazt:108680687"/>
<gene>
    <name evidence="3" type="primary">LOC108680687</name>
</gene>
<accession>A0A8B7PHR0</accession>
<dbReference type="Proteomes" id="UP000694843">
    <property type="component" value="Unplaced"/>
</dbReference>
<feature type="non-terminal residue" evidence="3">
    <location>
        <position position="172"/>
    </location>
</feature>